<dbReference type="Proteomes" id="UP000887574">
    <property type="component" value="Unplaced"/>
</dbReference>
<dbReference type="WBParaSite" id="jg18128">
    <property type="protein sequence ID" value="jg18128"/>
    <property type="gene ID" value="jg18128"/>
</dbReference>
<proteinExistence type="predicted"/>
<organism evidence="2 3">
    <name type="scientific">Ditylenchus dipsaci</name>
    <dbReference type="NCBI Taxonomy" id="166011"/>
    <lineage>
        <taxon>Eukaryota</taxon>
        <taxon>Metazoa</taxon>
        <taxon>Ecdysozoa</taxon>
        <taxon>Nematoda</taxon>
        <taxon>Chromadorea</taxon>
        <taxon>Rhabditida</taxon>
        <taxon>Tylenchina</taxon>
        <taxon>Tylenchomorpha</taxon>
        <taxon>Sphaerularioidea</taxon>
        <taxon>Anguinidae</taxon>
        <taxon>Anguininae</taxon>
        <taxon>Ditylenchus</taxon>
    </lineage>
</organism>
<sequence length="72" mass="7870">MKKPDSCLVSCVIPFAAAVFVSALLLLFMAIYLSVYGKDNITYFFKSADTNRYEEAVPSVGRSAASKRGVKI</sequence>
<keyword evidence="1" id="KW-0812">Transmembrane</keyword>
<dbReference type="AlphaFoldDB" id="A0A915DBH9"/>
<reference evidence="3" key="1">
    <citation type="submission" date="2022-11" db="UniProtKB">
        <authorList>
            <consortium name="WormBaseParasite"/>
        </authorList>
    </citation>
    <scope>IDENTIFICATION</scope>
</reference>
<accession>A0A915DBH9</accession>
<keyword evidence="2" id="KW-1185">Reference proteome</keyword>
<evidence type="ECO:0000313" key="2">
    <source>
        <dbReference type="Proteomes" id="UP000887574"/>
    </source>
</evidence>
<feature type="transmembrane region" description="Helical" evidence="1">
    <location>
        <begin position="12"/>
        <end position="36"/>
    </location>
</feature>
<evidence type="ECO:0000256" key="1">
    <source>
        <dbReference type="SAM" id="Phobius"/>
    </source>
</evidence>
<protein>
    <submittedName>
        <fullName evidence="3">Uncharacterized protein</fullName>
    </submittedName>
</protein>
<evidence type="ECO:0000313" key="3">
    <source>
        <dbReference type="WBParaSite" id="jg18128"/>
    </source>
</evidence>
<name>A0A915DBH9_9BILA</name>
<keyword evidence="1" id="KW-1133">Transmembrane helix</keyword>
<keyword evidence="1" id="KW-0472">Membrane</keyword>